<dbReference type="Gramene" id="TVU12453">
    <property type="protein sequence ID" value="TVU12453"/>
    <property type="gene ID" value="EJB05_46101"/>
</dbReference>
<dbReference type="EMBL" id="RWGY01000039">
    <property type="protein sequence ID" value="TVU12453.1"/>
    <property type="molecule type" value="Genomic_DNA"/>
</dbReference>
<comment type="caution">
    <text evidence="2">The sequence shown here is derived from an EMBL/GenBank/DDBJ whole genome shotgun (WGS) entry which is preliminary data.</text>
</comment>
<keyword evidence="1" id="KW-0472">Membrane</keyword>
<name>A0A5J9TM27_9POAL</name>
<organism evidence="2 3">
    <name type="scientific">Eragrostis curvula</name>
    <name type="common">weeping love grass</name>
    <dbReference type="NCBI Taxonomy" id="38414"/>
    <lineage>
        <taxon>Eukaryota</taxon>
        <taxon>Viridiplantae</taxon>
        <taxon>Streptophyta</taxon>
        <taxon>Embryophyta</taxon>
        <taxon>Tracheophyta</taxon>
        <taxon>Spermatophyta</taxon>
        <taxon>Magnoliopsida</taxon>
        <taxon>Liliopsida</taxon>
        <taxon>Poales</taxon>
        <taxon>Poaceae</taxon>
        <taxon>PACMAD clade</taxon>
        <taxon>Chloridoideae</taxon>
        <taxon>Eragrostideae</taxon>
        <taxon>Eragrostidinae</taxon>
        <taxon>Eragrostis</taxon>
    </lineage>
</organism>
<sequence length="119" mass="12666">MRSIGSNGLVYPIVISCLFVMIFASATQGRLQQSVAGSTTGYLTSLGNTTADAMADASNALEKSKDCKLRFCVKRKCDIVGTGWVDCFCCEVLHPNLPCYDNRDGCLAKCPGCSSTVHG</sequence>
<dbReference type="AlphaFoldDB" id="A0A5J9TM27"/>
<protein>
    <recommendedName>
        <fullName evidence="4">Embryo surrounding factor 1 brassicaceae domain-containing protein</fullName>
    </recommendedName>
</protein>
<keyword evidence="1" id="KW-0812">Transmembrane</keyword>
<gene>
    <name evidence="2" type="ORF">EJB05_46101</name>
</gene>
<keyword evidence="1" id="KW-1133">Transmembrane helix</keyword>
<feature type="transmembrane region" description="Helical" evidence="1">
    <location>
        <begin position="9"/>
        <end position="26"/>
    </location>
</feature>
<proteinExistence type="predicted"/>
<accession>A0A5J9TM27</accession>
<evidence type="ECO:0000313" key="3">
    <source>
        <dbReference type="Proteomes" id="UP000324897"/>
    </source>
</evidence>
<evidence type="ECO:0000256" key="1">
    <source>
        <dbReference type="SAM" id="Phobius"/>
    </source>
</evidence>
<keyword evidence="3" id="KW-1185">Reference proteome</keyword>
<evidence type="ECO:0008006" key="4">
    <source>
        <dbReference type="Google" id="ProtNLM"/>
    </source>
</evidence>
<evidence type="ECO:0000313" key="2">
    <source>
        <dbReference type="EMBL" id="TVU12453.1"/>
    </source>
</evidence>
<dbReference type="Proteomes" id="UP000324897">
    <property type="component" value="Chromosome 3"/>
</dbReference>
<dbReference type="PROSITE" id="PS51257">
    <property type="entry name" value="PROKAR_LIPOPROTEIN"/>
    <property type="match status" value="1"/>
</dbReference>
<reference evidence="2 3" key="1">
    <citation type="journal article" date="2019" name="Sci. Rep.">
        <title>A high-quality genome of Eragrostis curvula grass provides insights into Poaceae evolution and supports new strategies to enhance forage quality.</title>
        <authorList>
            <person name="Carballo J."/>
            <person name="Santos B.A.C.M."/>
            <person name="Zappacosta D."/>
            <person name="Garbus I."/>
            <person name="Selva J.P."/>
            <person name="Gallo C.A."/>
            <person name="Diaz A."/>
            <person name="Albertini E."/>
            <person name="Caccamo M."/>
            <person name="Echenique V."/>
        </authorList>
    </citation>
    <scope>NUCLEOTIDE SEQUENCE [LARGE SCALE GENOMIC DNA]</scope>
    <source>
        <strain evidence="3">cv. Victoria</strain>
        <tissue evidence="2">Leaf</tissue>
    </source>
</reference>